<reference evidence="1" key="1">
    <citation type="submission" date="2023-04" db="EMBL/GenBank/DDBJ databases">
        <title>Ambrosiozyma monospora NBRC 10751.</title>
        <authorList>
            <person name="Ichikawa N."/>
            <person name="Sato H."/>
            <person name="Tonouchi N."/>
        </authorList>
    </citation>
    <scope>NUCLEOTIDE SEQUENCE</scope>
    <source>
        <strain evidence="1">NBRC 10751</strain>
    </source>
</reference>
<dbReference type="EMBL" id="BSXS01004481">
    <property type="protein sequence ID" value="GME83060.1"/>
    <property type="molecule type" value="Genomic_DNA"/>
</dbReference>
<keyword evidence="2" id="KW-1185">Reference proteome</keyword>
<sequence length="443" mass="47677">MILGIVIFEAGSLICALANSMPLLIAGRVIQGVGGANIQTLSMMICSEVASVDFRPVIFAMIPVVFTIASVVGPIVGGVFATYVSWRWCFYINLCFGGVIVPIFIFSFNPKTPEGTFKEKIKQLDFFGSLLMISSIVLLLLALSFGVSEYSWNSGAVISCFVLSGVLCIGFLIWNFKFSRFPLARASIVINWRIQLAVGSLSTAFASFMVSVQFLSVYFQIVRNNDAIHTGLALLPIILTVSLFSICAGVTVKKTGHMKPLSILAGLLLCVGSGLLVLLKVQETSSRRIGLLIITGIGCGLALQPGFVSVSMLAPKEKNGLIMSTAYANFGRNIVCALVSQIAQVVYTETLKSNLANIAKNGKLQQSFSAADLVSLADNSGLLKKYVKSDQLIIKGAFMKSIHNVFYLCIAISAVSLICSVFMADIRVPIKKSKKASIDVEKK</sequence>
<organism evidence="1 2">
    <name type="scientific">Ambrosiozyma monospora</name>
    <name type="common">Yeast</name>
    <name type="synonym">Endomycopsis monosporus</name>
    <dbReference type="NCBI Taxonomy" id="43982"/>
    <lineage>
        <taxon>Eukaryota</taxon>
        <taxon>Fungi</taxon>
        <taxon>Dikarya</taxon>
        <taxon>Ascomycota</taxon>
        <taxon>Saccharomycotina</taxon>
        <taxon>Pichiomycetes</taxon>
        <taxon>Pichiales</taxon>
        <taxon>Pichiaceae</taxon>
        <taxon>Ambrosiozyma</taxon>
    </lineage>
</organism>
<gene>
    <name evidence="1" type="ORF">Amon02_000592100</name>
</gene>
<accession>A0ACB5T7W8</accession>
<evidence type="ECO:0000313" key="1">
    <source>
        <dbReference type="EMBL" id="GME83060.1"/>
    </source>
</evidence>
<protein>
    <submittedName>
        <fullName evidence="1">Unnamed protein product</fullName>
    </submittedName>
</protein>
<name>A0ACB5T7W8_AMBMO</name>
<comment type="caution">
    <text evidence="1">The sequence shown here is derived from an EMBL/GenBank/DDBJ whole genome shotgun (WGS) entry which is preliminary data.</text>
</comment>
<dbReference type="Proteomes" id="UP001165064">
    <property type="component" value="Unassembled WGS sequence"/>
</dbReference>
<proteinExistence type="predicted"/>
<evidence type="ECO:0000313" key="2">
    <source>
        <dbReference type="Proteomes" id="UP001165064"/>
    </source>
</evidence>